<accession>A0A1J4J3R0</accession>
<keyword evidence="8" id="KW-1185">Reference proteome</keyword>
<gene>
    <name evidence="7" type="primary">Cdk5</name>
    <name evidence="7" type="ORF">TRFO_39746</name>
</gene>
<dbReference type="GO" id="GO:0004674">
    <property type="term" value="F:protein serine/threonine kinase activity"/>
    <property type="evidence" value="ECO:0007669"/>
    <property type="project" value="UniProtKB-KW"/>
</dbReference>
<dbReference type="PANTHER" id="PTHR24056:SF495">
    <property type="entry name" value="CYCLIN-DEPENDENT KINASE 8-RELATED"/>
    <property type="match status" value="1"/>
</dbReference>
<dbReference type="Gene3D" id="3.30.200.20">
    <property type="entry name" value="Phosphorylase Kinase, domain 1"/>
    <property type="match status" value="1"/>
</dbReference>
<feature type="domain" description="Protein kinase" evidence="6">
    <location>
        <begin position="18"/>
        <end position="324"/>
    </location>
</feature>
<dbReference type="VEuPathDB" id="TrichDB:TRFO_39746"/>
<evidence type="ECO:0000313" key="8">
    <source>
        <dbReference type="Proteomes" id="UP000179807"/>
    </source>
</evidence>
<organism evidence="7 8">
    <name type="scientific">Tritrichomonas foetus</name>
    <dbReference type="NCBI Taxonomy" id="1144522"/>
    <lineage>
        <taxon>Eukaryota</taxon>
        <taxon>Metamonada</taxon>
        <taxon>Parabasalia</taxon>
        <taxon>Tritrichomonadida</taxon>
        <taxon>Tritrichomonadidae</taxon>
        <taxon>Tritrichomonas</taxon>
    </lineage>
</organism>
<dbReference type="EMBL" id="MLAK01001352">
    <property type="protein sequence ID" value="OHS94062.1"/>
    <property type="molecule type" value="Genomic_DNA"/>
</dbReference>
<keyword evidence="5" id="KW-0067">ATP-binding</keyword>
<dbReference type="FunFam" id="1.10.510.10:FF:000785">
    <property type="entry name" value="CMGC/CDK/CDK8 protein kinase"/>
    <property type="match status" value="1"/>
</dbReference>
<dbReference type="RefSeq" id="XP_068347199.1">
    <property type="nucleotide sequence ID" value="XM_068512818.1"/>
</dbReference>
<dbReference type="InterPro" id="IPR011009">
    <property type="entry name" value="Kinase-like_dom_sf"/>
</dbReference>
<dbReference type="Proteomes" id="UP000179807">
    <property type="component" value="Unassembled WGS sequence"/>
</dbReference>
<keyword evidence="3" id="KW-0547">Nucleotide-binding</keyword>
<dbReference type="GeneID" id="94847522"/>
<sequence length="356" mass="40594">MQRRHLLNENRLLDHYTQVDQTPVGSGTYGSVWRYYSNTDKSKIVSVKQSKISNDDKSIPPSIFRELVLLSEINHPHIIHITPKNIFLEHDAQTLSFAYDYGAIDIRKMIQYFAKKSEKIPPVITKSILFQLLLALDHLRRRSIAHCDITPSNLLLMFPDSNSNPGVIKLIDFGLSRVTDNSRLPKNFGVVTVWYRAPELLLGDTNYSTKIDIWSAGCIFAELLNPGTALFATQGNQETDPTKFNQKQLQAIIDILGPLQESDFPLNFTFKNELGKIQNPMRGSQLDRRIRTNSETAFDLLSKMLKYNANERISAKEALRHPYFNELPICVMNISGQIPIKEWDDLMKLGVKTAES</sequence>
<evidence type="ECO:0000256" key="3">
    <source>
        <dbReference type="ARBA" id="ARBA00022741"/>
    </source>
</evidence>
<dbReference type="SUPFAM" id="SSF56112">
    <property type="entry name" value="Protein kinase-like (PK-like)"/>
    <property type="match status" value="1"/>
</dbReference>
<evidence type="ECO:0000259" key="6">
    <source>
        <dbReference type="PROSITE" id="PS50011"/>
    </source>
</evidence>
<dbReference type="GO" id="GO:0016592">
    <property type="term" value="C:mediator complex"/>
    <property type="evidence" value="ECO:0007669"/>
    <property type="project" value="TreeGrafter"/>
</dbReference>
<evidence type="ECO:0000313" key="7">
    <source>
        <dbReference type="EMBL" id="OHS94062.1"/>
    </source>
</evidence>
<keyword evidence="4 7" id="KW-0418">Kinase</keyword>
<keyword evidence="1" id="KW-0723">Serine/threonine-protein kinase</keyword>
<evidence type="ECO:0000256" key="4">
    <source>
        <dbReference type="ARBA" id="ARBA00022777"/>
    </source>
</evidence>
<name>A0A1J4J3R0_9EUKA</name>
<proteinExistence type="predicted"/>
<dbReference type="GO" id="GO:0005524">
    <property type="term" value="F:ATP binding"/>
    <property type="evidence" value="ECO:0007669"/>
    <property type="project" value="UniProtKB-KW"/>
</dbReference>
<protein>
    <submittedName>
        <fullName evidence="7">Cyclin-dependent kinase 5</fullName>
    </submittedName>
</protein>
<reference evidence="7" key="1">
    <citation type="submission" date="2016-10" db="EMBL/GenBank/DDBJ databases">
        <authorList>
            <person name="Benchimol M."/>
            <person name="Almeida L.G."/>
            <person name="Vasconcelos A.T."/>
            <person name="Perreira-Neves A."/>
            <person name="Rosa I.A."/>
            <person name="Tasca T."/>
            <person name="Bogo M.R."/>
            <person name="de Souza W."/>
        </authorList>
    </citation>
    <scope>NUCLEOTIDE SEQUENCE [LARGE SCALE GENOMIC DNA]</scope>
    <source>
        <strain evidence="7">K</strain>
    </source>
</reference>
<evidence type="ECO:0000256" key="1">
    <source>
        <dbReference type="ARBA" id="ARBA00022527"/>
    </source>
</evidence>
<dbReference type="InterPro" id="IPR050108">
    <property type="entry name" value="CDK"/>
</dbReference>
<evidence type="ECO:0000256" key="5">
    <source>
        <dbReference type="ARBA" id="ARBA00022840"/>
    </source>
</evidence>
<dbReference type="AlphaFoldDB" id="A0A1J4J3R0"/>
<comment type="caution">
    <text evidence="7">The sequence shown here is derived from an EMBL/GenBank/DDBJ whole genome shotgun (WGS) entry which is preliminary data.</text>
</comment>
<evidence type="ECO:0000256" key="2">
    <source>
        <dbReference type="ARBA" id="ARBA00022679"/>
    </source>
</evidence>
<keyword evidence="2" id="KW-0808">Transferase</keyword>
<dbReference type="Gene3D" id="1.10.510.10">
    <property type="entry name" value="Transferase(Phosphotransferase) domain 1"/>
    <property type="match status" value="1"/>
</dbReference>
<dbReference type="InterPro" id="IPR000719">
    <property type="entry name" value="Prot_kinase_dom"/>
</dbReference>
<dbReference type="OrthoDB" id="6284126at2759"/>
<dbReference type="PANTHER" id="PTHR24056">
    <property type="entry name" value="CELL DIVISION PROTEIN KINASE"/>
    <property type="match status" value="1"/>
</dbReference>
<dbReference type="PROSITE" id="PS50011">
    <property type="entry name" value="PROTEIN_KINASE_DOM"/>
    <property type="match status" value="1"/>
</dbReference>
<dbReference type="Pfam" id="PF00069">
    <property type="entry name" value="Pkinase"/>
    <property type="match status" value="1"/>
</dbReference>